<dbReference type="EMBL" id="JACVVK020000421">
    <property type="protein sequence ID" value="KAK7474906.1"/>
    <property type="molecule type" value="Genomic_DNA"/>
</dbReference>
<name>A0ABD0JJ60_9CAEN</name>
<keyword evidence="3" id="KW-1185">Reference proteome</keyword>
<accession>A0ABD0JJ60</accession>
<evidence type="ECO:0000256" key="1">
    <source>
        <dbReference type="SAM" id="MobiDB-lite"/>
    </source>
</evidence>
<gene>
    <name evidence="2" type="ORF">BaRGS_00033861</name>
</gene>
<feature type="compositionally biased region" description="Polar residues" evidence="1">
    <location>
        <begin position="18"/>
        <end position="27"/>
    </location>
</feature>
<feature type="non-terminal residue" evidence="2">
    <location>
        <position position="60"/>
    </location>
</feature>
<proteinExistence type="predicted"/>
<protein>
    <submittedName>
        <fullName evidence="2">Uncharacterized protein</fullName>
    </submittedName>
</protein>
<evidence type="ECO:0000313" key="2">
    <source>
        <dbReference type="EMBL" id="KAK7474906.1"/>
    </source>
</evidence>
<comment type="caution">
    <text evidence="2">The sequence shown here is derived from an EMBL/GenBank/DDBJ whole genome shotgun (WGS) entry which is preliminary data.</text>
</comment>
<sequence length="60" mass="6536">MLEHSLCTVRCSSTRNAKGINSSTNLGSPMAQYQDPASLRPRQSVVLQPPSVLCRSCPDF</sequence>
<dbReference type="AlphaFoldDB" id="A0ABD0JJ60"/>
<organism evidence="2 3">
    <name type="scientific">Batillaria attramentaria</name>
    <dbReference type="NCBI Taxonomy" id="370345"/>
    <lineage>
        <taxon>Eukaryota</taxon>
        <taxon>Metazoa</taxon>
        <taxon>Spiralia</taxon>
        <taxon>Lophotrochozoa</taxon>
        <taxon>Mollusca</taxon>
        <taxon>Gastropoda</taxon>
        <taxon>Caenogastropoda</taxon>
        <taxon>Sorbeoconcha</taxon>
        <taxon>Cerithioidea</taxon>
        <taxon>Batillariidae</taxon>
        <taxon>Batillaria</taxon>
    </lineage>
</organism>
<dbReference type="Proteomes" id="UP001519460">
    <property type="component" value="Unassembled WGS sequence"/>
</dbReference>
<evidence type="ECO:0000313" key="3">
    <source>
        <dbReference type="Proteomes" id="UP001519460"/>
    </source>
</evidence>
<reference evidence="2 3" key="1">
    <citation type="journal article" date="2023" name="Sci. Data">
        <title>Genome assembly of the Korean intertidal mud-creeper Batillaria attramentaria.</title>
        <authorList>
            <person name="Patra A.K."/>
            <person name="Ho P.T."/>
            <person name="Jun S."/>
            <person name="Lee S.J."/>
            <person name="Kim Y."/>
            <person name="Won Y.J."/>
        </authorList>
    </citation>
    <scope>NUCLEOTIDE SEQUENCE [LARGE SCALE GENOMIC DNA]</scope>
    <source>
        <strain evidence="2">Wonlab-2016</strain>
    </source>
</reference>
<feature type="region of interest" description="Disordered" evidence="1">
    <location>
        <begin position="18"/>
        <end position="42"/>
    </location>
</feature>